<feature type="region of interest" description="Disordered" evidence="8">
    <location>
        <begin position="55"/>
        <end position="92"/>
    </location>
</feature>
<dbReference type="SUPFAM" id="SSF117281">
    <property type="entry name" value="Kelch motif"/>
    <property type="match status" value="1"/>
</dbReference>
<dbReference type="InterPro" id="IPR011009">
    <property type="entry name" value="Kinase-like_dom_sf"/>
</dbReference>
<dbReference type="Gene3D" id="2.120.10.80">
    <property type="entry name" value="Kelch-type beta propeller"/>
    <property type="match status" value="1"/>
</dbReference>
<dbReference type="Gene3D" id="3.90.1200.10">
    <property type="match status" value="1"/>
</dbReference>
<dbReference type="SUPFAM" id="SSF56112">
    <property type="entry name" value="Protein kinase-like (PK-like)"/>
    <property type="match status" value="1"/>
</dbReference>
<dbReference type="CDD" id="cd05156">
    <property type="entry name" value="ChoK_euk"/>
    <property type="match status" value="1"/>
</dbReference>
<evidence type="ECO:0000256" key="5">
    <source>
        <dbReference type="ARBA" id="ARBA00037883"/>
    </source>
</evidence>
<keyword evidence="10" id="KW-0418">Kinase</keyword>
<keyword evidence="2" id="KW-0677">Repeat</keyword>
<evidence type="ECO:0000313" key="11">
    <source>
        <dbReference type="Proteomes" id="UP000289886"/>
    </source>
</evidence>
<keyword evidence="3" id="KW-0444">Lipid biosynthesis</keyword>
<dbReference type="Pfam" id="PF01633">
    <property type="entry name" value="Choline_kinase"/>
    <property type="match status" value="2"/>
</dbReference>
<dbReference type="Pfam" id="PF00651">
    <property type="entry name" value="BTB"/>
    <property type="match status" value="1"/>
</dbReference>
<comment type="caution">
    <text evidence="10">The sequence shown here is derived from an EMBL/GenBank/DDBJ whole genome shotgun (WGS) entry which is preliminary data.</text>
</comment>
<keyword evidence="10" id="KW-0808">Transferase</keyword>
<dbReference type="InterPro" id="IPR011333">
    <property type="entry name" value="SKP1/BTB/POZ_sf"/>
</dbReference>
<evidence type="ECO:0000313" key="10">
    <source>
        <dbReference type="EMBL" id="RXM30707.1"/>
    </source>
</evidence>
<evidence type="ECO:0000259" key="9">
    <source>
        <dbReference type="PROSITE" id="PS50097"/>
    </source>
</evidence>
<evidence type="ECO:0000256" key="3">
    <source>
        <dbReference type="ARBA" id="ARBA00023209"/>
    </source>
</evidence>
<gene>
    <name evidence="10" type="ORF">EOD39_1886</name>
</gene>
<dbReference type="AlphaFoldDB" id="A0A444U699"/>
<evidence type="ECO:0000256" key="8">
    <source>
        <dbReference type="SAM" id="MobiDB-lite"/>
    </source>
</evidence>
<dbReference type="EC" id="2.7.1.82" evidence="7"/>
<keyword evidence="1" id="KW-0880">Kelch repeat</keyword>
<keyword evidence="11" id="KW-1185">Reference proteome</keyword>
<dbReference type="PANTHER" id="PTHR22603:SF101">
    <property type="entry name" value="CHOLINE KINASE BETA"/>
    <property type="match status" value="1"/>
</dbReference>
<evidence type="ECO:0000256" key="1">
    <source>
        <dbReference type="ARBA" id="ARBA00022441"/>
    </source>
</evidence>
<dbReference type="InterPro" id="IPR015915">
    <property type="entry name" value="Kelch-typ_b-propeller"/>
</dbReference>
<comment type="similarity">
    <text evidence="6">Belongs to the choline/ethanolamine kinase family.</text>
</comment>
<dbReference type="CDD" id="cd01165">
    <property type="entry name" value="BTB_POZ"/>
    <property type="match status" value="1"/>
</dbReference>
<protein>
    <recommendedName>
        <fullName evidence="7">ethanolamine kinase</fullName>
        <ecNumber evidence="7">2.7.1.82</ecNumber>
    </recommendedName>
</protein>
<proteinExistence type="inferred from homology"/>
<dbReference type="EMBL" id="SCEB01215215">
    <property type="protein sequence ID" value="RXM30707.1"/>
    <property type="molecule type" value="Genomic_DNA"/>
</dbReference>
<dbReference type="InterPro" id="IPR006652">
    <property type="entry name" value="Kelch_1"/>
</dbReference>
<keyword evidence="4" id="KW-1208">Phospholipid metabolism</keyword>
<reference evidence="10 11" key="1">
    <citation type="submission" date="2019-01" db="EMBL/GenBank/DDBJ databases">
        <title>Draft Genome and Complete Hox-Cluster Characterization of the Sterlet Sturgeon (Acipenser ruthenus).</title>
        <authorList>
            <person name="Wei Q."/>
        </authorList>
    </citation>
    <scope>NUCLEOTIDE SEQUENCE [LARGE SCALE GENOMIC DNA]</scope>
    <source>
        <strain evidence="10">WHYD16114868_AA</strain>
        <tissue evidence="10">Blood</tissue>
    </source>
</reference>
<evidence type="ECO:0000256" key="7">
    <source>
        <dbReference type="ARBA" id="ARBA00038874"/>
    </source>
</evidence>
<comment type="pathway">
    <text evidence="5">Phospholipid metabolism; phosphatidylethanolamine biosynthesis; phosphatidylethanolamine from ethanolamine: step 1/3.</text>
</comment>
<dbReference type="Pfam" id="PF01344">
    <property type="entry name" value="Kelch_1"/>
    <property type="match status" value="1"/>
</dbReference>
<evidence type="ECO:0000256" key="4">
    <source>
        <dbReference type="ARBA" id="ARBA00023264"/>
    </source>
</evidence>
<dbReference type="GO" id="GO:0005737">
    <property type="term" value="C:cytoplasm"/>
    <property type="evidence" value="ECO:0007669"/>
    <property type="project" value="TreeGrafter"/>
</dbReference>
<dbReference type="GO" id="GO:0004103">
    <property type="term" value="F:choline kinase activity"/>
    <property type="evidence" value="ECO:0007669"/>
    <property type="project" value="TreeGrafter"/>
</dbReference>
<dbReference type="SMART" id="SM00612">
    <property type="entry name" value="Kelch"/>
    <property type="match status" value="2"/>
</dbReference>
<keyword evidence="3" id="KW-0443">Lipid metabolism</keyword>
<dbReference type="Proteomes" id="UP000289886">
    <property type="component" value="Unassembled WGS sequence"/>
</dbReference>
<keyword evidence="3" id="KW-0594">Phospholipid biosynthesis</keyword>
<dbReference type="Gene3D" id="3.30.200.20">
    <property type="entry name" value="Phosphorylase Kinase, domain 1"/>
    <property type="match status" value="1"/>
</dbReference>
<evidence type="ECO:0000256" key="6">
    <source>
        <dbReference type="ARBA" id="ARBA00038211"/>
    </source>
</evidence>
<name>A0A444U699_ACIRT</name>
<evidence type="ECO:0000256" key="2">
    <source>
        <dbReference type="ARBA" id="ARBA00022737"/>
    </source>
</evidence>
<dbReference type="PANTHER" id="PTHR22603">
    <property type="entry name" value="CHOLINE/ETHANOALAMINE KINASE"/>
    <property type="match status" value="1"/>
</dbReference>
<dbReference type="GO" id="GO:0006646">
    <property type="term" value="P:phosphatidylethanolamine biosynthetic process"/>
    <property type="evidence" value="ECO:0007669"/>
    <property type="project" value="TreeGrafter"/>
</dbReference>
<dbReference type="PROSITE" id="PS50097">
    <property type="entry name" value="BTB"/>
    <property type="match status" value="1"/>
</dbReference>
<dbReference type="InterPro" id="IPR000210">
    <property type="entry name" value="BTB/POZ_dom"/>
</dbReference>
<feature type="compositionally biased region" description="Basic and acidic residues" evidence="8">
    <location>
        <begin position="83"/>
        <end position="92"/>
    </location>
</feature>
<sequence>MQSSGGGGHLTLSTSDGVLVNSVKNACRNRLNTGVNAEDPDSIVSLVGDSRRYEGVDPGHLKASSPRAGNADGSCVEDDSEDESHKDGRTDEVDRDTKVRAYAWCKEFLSGSWKLIFEDDFQIGIISGGLSNLLYLCSLPDHVLSVGEEPRKVLLRVYGAILQGVDSLVQESVMFAILAERALGPRLYGIFPEGRLEQYIPSNRLLTEQLRVPDLSGEIAVKMSRFHGMVMPFNKEPKWLFGTIERYMKQILTLKFTKEAHLKKFNKLMKYNLPAEMESLRALLESTASPVVFCHNDVQEGNILMLADRDPSSKEKLMLIDFEYSSYNYRCWCRVVHSRLLKYPQLHFLRHYLSEFSGIKGDVECDDQAKIEEEMIIETNRFALASHFLWGLWSIIQAKLSTIEFGYMVDLGKLSECSEYFRALSHSRMKETTENLIHLDHISSRAFRNLLEFTFRQPWEVPEEELREHIQVGSYLLAHPFLARCLALLRKVLTPQNCQSYLDFAKSIFCEEMLSTVYCYLSTRLLEMPQLYGSLEPAERERIIELRSEGSHQLCALKKENLCAGRDSQTDEARYLYRFLGAEDSGDWCQGSKLPFLADKWSFSTAVLYNYLFVIGGYRHKVKKGFEFRMASFRYNPFTDCWDSVAHLIKRRRHFSTAVCEGAIFAVGGWYLDNLLAPDSSTALYTAVERYDPWTDTWAFVSSLPLTDFLFTVSLSHDIPLTTVLRDCIYVLGTIQKTGEKLILQYNVKQGRMLSCHYSKRERERGEGAIQDKVSQHLEHFSLKGTELTQDTAPQ</sequence>
<dbReference type="GO" id="GO:0004305">
    <property type="term" value="F:ethanolamine kinase activity"/>
    <property type="evidence" value="ECO:0007669"/>
    <property type="project" value="UniProtKB-EC"/>
</dbReference>
<feature type="domain" description="BTB" evidence="9">
    <location>
        <begin position="414"/>
        <end position="463"/>
    </location>
</feature>
<dbReference type="SUPFAM" id="SSF54695">
    <property type="entry name" value="POZ domain"/>
    <property type="match status" value="1"/>
</dbReference>
<accession>A0A444U699</accession>
<organism evidence="10 11">
    <name type="scientific">Acipenser ruthenus</name>
    <name type="common">Sterlet sturgeon</name>
    <dbReference type="NCBI Taxonomy" id="7906"/>
    <lineage>
        <taxon>Eukaryota</taxon>
        <taxon>Metazoa</taxon>
        <taxon>Chordata</taxon>
        <taxon>Craniata</taxon>
        <taxon>Vertebrata</taxon>
        <taxon>Euteleostomi</taxon>
        <taxon>Actinopterygii</taxon>
        <taxon>Chondrostei</taxon>
        <taxon>Acipenseriformes</taxon>
        <taxon>Acipenseridae</taxon>
        <taxon>Acipenser</taxon>
    </lineage>
</organism>